<protein>
    <submittedName>
        <fullName evidence="1">Uncharacterized protein</fullName>
    </submittedName>
</protein>
<feature type="non-terminal residue" evidence="1">
    <location>
        <position position="1"/>
    </location>
</feature>
<organism evidence="1 2">
    <name type="scientific">Triangularia verruculosa</name>
    <dbReference type="NCBI Taxonomy" id="2587418"/>
    <lineage>
        <taxon>Eukaryota</taxon>
        <taxon>Fungi</taxon>
        <taxon>Dikarya</taxon>
        <taxon>Ascomycota</taxon>
        <taxon>Pezizomycotina</taxon>
        <taxon>Sordariomycetes</taxon>
        <taxon>Sordariomycetidae</taxon>
        <taxon>Sordariales</taxon>
        <taxon>Podosporaceae</taxon>
        <taxon>Triangularia</taxon>
    </lineage>
</organism>
<comment type="caution">
    <text evidence="1">The sequence shown here is derived from an EMBL/GenBank/DDBJ whole genome shotgun (WGS) entry which is preliminary data.</text>
</comment>
<dbReference type="EMBL" id="MU863944">
    <property type="protein sequence ID" value="KAK4198521.1"/>
    <property type="molecule type" value="Genomic_DNA"/>
</dbReference>
<sequence>VIISGGLIGGGSVILLAMANGGTEGTSLFRRGIVSSPYLPTQPYVSPALIVTSIT</sequence>
<reference evidence="1" key="1">
    <citation type="journal article" date="2023" name="Mol. Phylogenet. Evol.">
        <title>Genome-scale phylogeny and comparative genomics of the fungal order Sordariales.</title>
        <authorList>
            <person name="Hensen N."/>
            <person name="Bonometti L."/>
            <person name="Westerberg I."/>
            <person name="Brannstrom I.O."/>
            <person name="Guillou S."/>
            <person name="Cros-Aarteil S."/>
            <person name="Calhoun S."/>
            <person name="Haridas S."/>
            <person name="Kuo A."/>
            <person name="Mondo S."/>
            <person name="Pangilinan J."/>
            <person name="Riley R."/>
            <person name="LaButti K."/>
            <person name="Andreopoulos B."/>
            <person name="Lipzen A."/>
            <person name="Chen C."/>
            <person name="Yan M."/>
            <person name="Daum C."/>
            <person name="Ng V."/>
            <person name="Clum A."/>
            <person name="Steindorff A."/>
            <person name="Ohm R.A."/>
            <person name="Martin F."/>
            <person name="Silar P."/>
            <person name="Natvig D.O."/>
            <person name="Lalanne C."/>
            <person name="Gautier V."/>
            <person name="Ament-Velasquez S.L."/>
            <person name="Kruys A."/>
            <person name="Hutchinson M.I."/>
            <person name="Powell A.J."/>
            <person name="Barry K."/>
            <person name="Miller A.N."/>
            <person name="Grigoriev I.V."/>
            <person name="Debuchy R."/>
            <person name="Gladieux P."/>
            <person name="Hiltunen Thoren M."/>
            <person name="Johannesson H."/>
        </authorList>
    </citation>
    <scope>NUCLEOTIDE SEQUENCE</scope>
    <source>
        <strain evidence="1">CBS 315.58</strain>
    </source>
</reference>
<dbReference type="Proteomes" id="UP001303160">
    <property type="component" value="Unassembled WGS sequence"/>
</dbReference>
<proteinExistence type="predicted"/>
<dbReference type="AlphaFoldDB" id="A0AAN6XDZ9"/>
<name>A0AAN6XDZ9_9PEZI</name>
<evidence type="ECO:0000313" key="1">
    <source>
        <dbReference type="EMBL" id="KAK4198521.1"/>
    </source>
</evidence>
<evidence type="ECO:0000313" key="2">
    <source>
        <dbReference type="Proteomes" id="UP001303160"/>
    </source>
</evidence>
<accession>A0AAN6XDZ9</accession>
<gene>
    <name evidence="1" type="ORF">QBC40DRAFT_178492</name>
</gene>
<keyword evidence="2" id="KW-1185">Reference proteome</keyword>
<reference evidence="1" key="2">
    <citation type="submission" date="2023-05" db="EMBL/GenBank/DDBJ databases">
        <authorList>
            <consortium name="Lawrence Berkeley National Laboratory"/>
            <person name="Steindorff A."/>
            <person name="Hensen N."/>
            <person name="Bonometti L."/>
            <person name="Westerberg I."/>
            <person name="Brannstrom I.O."/>
            <person name="Guillou S."/>
            <person name="Cros-Aarteil S."/>
            <person name="Calhoun S."/>
            <person name="Haridas S."/>
            <person name="Kuo A."/>
            <person name="Mondo S."/>
            <person name="Pangilinan J."/>
            <person name="Riley R."/>
            <person name="Labutti K."/>
            <person name="Andreopoulos B."/>
            <person name="Lipzen A."/>
            <person name="Chen C."/>
            <person name="Yanf M."/>
            <person name="Daum C."/>
            <person name="Ng V."/>
            <person name="Clum A."/>
            <person name="Ohm R."/>
            <person name="Martin F."/>
            <person name="Silar P."/>
            <person name="Natvig D."/>
            <person name="Lalanne C."/>
            <person name="Gautier V."/>
            <person name="Ament-Velasquez S.L."/>
            <person name="Kruys A."/>
            <person name="Hutchinson M.I."/>
            <person name="Powell A.J."/>
            <person name="Barry K."/>
            <person name="Miller A.N."/>
            <person name="Grigoriev I.V."/>
            <person name="Debuchy R."/>
            <person name="Gladieux P."/>
            <person name="Thoren M.H."/>
            <person name="Johannesson H."/>
        </authorList>
    </citation>
    <scope>NUCLEOTIDE SEQUENCE</scope>
    <source>
        <strain evidence="1">CBS 315.58</strain>
    </source>
</reference>